<keyword evidence="3" id="KW-1185">Reference proteome</keyword>
<keyword evidence="1" id="KW-0812">Transmembrane</keyword>
<evidence type="ECO:0000313" key="2">
    <source>
        <dbReference type="EMBL" id="MDY0884823.1"/>
    </source>
</evidence>
<dbReference type="EMBL" id="JAXCLW010000006">
    <property type="protein sequence ID" value="MDY0884823.1"/>
    <property type="molecule type" value="Genomic_DNA"/>
</dbReference>
<comment type="caution">
    <text evidence="2">The sequence shown here is derived from an EMBL/GenBank/DDBJ whole genome shotgun (WGS) entry which is preliminary data.</text>
</comment>
<evidence type="ECO:0000313" key="3">
    <source>
        <dbReference type="Proteomes" id="UP001279642"/>
    </source>
</evidence>
<sequence>MTGSLTFAFAFVDALGCGLVAGVFFAFSTFVMPALARLRPAQGIAAMQSINLLAVTPWFMSLLFGTALLCLASAVLALLDWRGAASAWMLAGSTLYLAGVILVTMMFNVPLNNILAAQAPESAEAAGVWTRYLAAWTRWNHLRTITPTGAAGCFILALQ</sequence>
<evidence type="ECO:0000256" key="1">
    <source>
        <dbReference type="SAM" id="Phobius"/>
    </source>
</evidence>
<dbReference type="InterPro" id="IPR013901">
    <property type="entry name" value="Anthrone_oxy"/>
</dbReference>
<accession>A0ABU5EHD4</accession>
<organism evidence="2 3">
    <name type="scientific">Dongia soli</name>
    <dbReference type="NCBI Taxonomy" id="600628"/>
    <lineage>
        <taxon>Bacteria</taxon>
        <taxon>Pseudomonadati</taxon>
        <taxon>Pseudomonadota</taxon>
        <taxon>Alphaproteobacteria</taxon>
        <taxon>Rhodospirillales</taxon>
        <taxon>Dongiaceae</taxon>
        <taxon>Dongia</taxon>
    </lineage>
</organism>
<reference evidence="2 3" key="1">
    <citation type="journal article" date="2016" name="Antonie Van Leeuwenhoek">
        <title>Dongia soli sp. nov., isolated from soil from Dokdo, Korea.</title>
        <authorList>
            <person name="Kim D.U."/>
            <person name="Lee H."/>
            <person name="Kim H."/>
            <person name="Kim S.G."/>
            <person name="Ka J.O."/>
        </authorList>
    </citation>
    <scope>NUCLEOTIDE SEQUENCE [LARGE SCALE GENOMIC DNA]</scope>
    <source>
        <strain evidence="2 3">D78</strain>
    </source>
</reference>
<dbReference type="RefSeq" id="WP_320509897.1">
    <property type="nucleotide sequence ID" value="NZ_JAXCLW010000006.1"/>
</dbReference>
<keyword evidence="1" id="KW-0472">Membrane</keyword>
<protein>
    <submittedName>
        <fullName evidence="2">Anthrone oxygenase family protein</fullName>
    </submittedName>
</protein>
<feature type="transmembrane region" description="Helical" evidence="1">
    <location>
        <begin position="52"/>
        <end position="79"/>
    </location>
</feature>
<dbReference type="Pfam" id="PF08592">
    <property type="entry name" value="Anthrone_oxy"/>
    <property type="match status" value="1"/>
</dbReference>
<name>A0ABU5EHD4_9PROT</name>
<proteinExistence type="predicted"/>
<gene>
    <name evidence="2" type="ORF">SMD27_18410</name>
</gene>
<feature type="transmembrane region" description="Helical" evidence="1">
    <location>
        <begin position="85"/>
        <end position="107"/>
    </location>
</feature>
<dbReference type="Proteomes" id="UP001279642">
    <property type="component" value="Unassembled WGS sequence"/>
</dbReference>
<keyword evidence="1" id="KW-1133">Transmembrane helix</keyword>
<feature type="transmembrane region" description="Helical" evidence="1">
    <location>
        <begin position="6"/>
        <end position="31"/>
    </location>
</feature>